<reference evidence="6" key="1">
    <citation type="submission" date="2022-07" db="EMBL/GenBank/DDBJ databases">
        <title>Complete Genome Sequence of the Radioresistant Bacterium Deinococcus aetherius ST0316, Isolated from the Air Dust collected in Lower Stratosphere above Japan.</title>
        <authorList>
            <person name="Satoh K."/>
            <person name="Hagiwara K."/>
            <person name="Katsumata K."/>
            <person name="Kubo A."/>
            <person name="Yokobori S."/>
            <person name="Yamagishi A."/>
            <person name="Oono Y."/>
            <person name="Narumi I."/>
        </authorList>
    </citation>
    <scope>NUCLEOTIDE SEQUENCE</scope>
    <source>
        <strain evidence="6">ST0316</strain>
        <plasmid evidence="6">pDAETH-2</plasmid>
    </source>
</reference>
<gene>
    <name evidence="6" type="ORF">DAETH_39660</name>
</gene>
<dbReference type="EMBL" id="AP026562">
    <property type="protein sequence ID" value="BDP43997.1"/>
    <property type="molecule type" value="Genomic_DNA"/>
</dbReference>
<evidence type="ECO:0000256" key="5">
    <source>
        <dbReference type="SAM" id="Phobius"/>
    </source>
</evidence>
<dbReference type="InterPro" id="IPR032808">
    <property type="entry name" value="DoxX"/>
</dbReference>
<keyword evidence="4 5" id="KW-0472">Membrane</keyword>
<evidence type="ECO:0008006" key="8">
    <source>
        <dbReference type="Google" id="ProtNLM"/>
    </source>
</evidence>
<comment type="subcellular location">
    <subcellularLocation>
        <location evidence="1">Membrane</location>
        <topology evidence="1">Multi-pass membrane protein</topology>
    </subcellularLocation>
</comment>
<keyword evidence="3 5" id="KW-1133">Transmembrane helix</keyword>
<evidence type="ECO:0000256" key="2">
    <source>
        <dbReference type="ARBA" id="ARBA00022692"/>
    </source>
</evidence>
<evidence type="ECO:0000256" key="1">
    <source>
        <dbReference type="ARBA" id="ARBA00004141"/>
    </source>
</evidence>
<dbReference type="Proteomes" id="UP001064971">
    <property type="component" value="Plasmid pDAETH-2"/>
</dbReference>
<evidence type="ECO:0000313" key="6">
    <source>
        <dbReference type="EMBL" id="BDP43997.1"/>
    </source>
</evidence>
<feature type="transmembrane region" description="Helical" evidence="5">
    <location>
        <begin position="115"/>
        <end position="136"/>
    </location>
</feature>
<feature type="transmembrane region" description="Helical" evidence="5">
    <location>
        <begin position="156"/>
        <end position="173"/>
    </location>
</feature>
<evidence type="ECO:0000256" key="3">
    <source>
        <dbReference type="ARBA" id="ARBA00022989"/>
    </source>
</evidence>
<evidence type="ECO:0000313" key="7">
    <source>
        <dbReference type="Proteomes" id="UP001064971"/>
    </source>
</evidence>
<dbReference type="RefSeq" id="WP_406585127.1">
    <property type="nucleotide sequence ID" value="NZ_AP026562.1"/>
</dbReference>
<proteinExistence type="predicted"/>
<keyword evidence="2 5" id="KW-0812">Transmembrane</keyword>
<name>A0ABN6RKY0_9DEIO</name>
<accession>A0ABN6RKY0</accession>
<feature type="transmembrane region" description="Helical" evidence="5">
    <location>
        <begin position="42"/>
        <end position="64"/>
    </location>
</feature>
<protein>
    <recommendedName>
        <fullName evidence="8">DoxX family protein</fullName>
    </recommendedName>
</protein>
<sequence>MRNTPSIKSLPLVPPPDLLPLEDRPTDLGGRLNMWEANLVCWWARHGITLLRLSLGLIFFWFGVQKFFPGLSSAEALATRTISFLTFGWVPPQVSLPVLATWECAIGLGLLTGRLLRLTLVLLFVQMAGTFLPLLFFPHETFKIVPLVPNLEGQYILKNLVLVSAALVVGATTRGGRLIADGKAAQTAERTQALHQRFRRRFRREP</sequence>
<geneLocation type="plasmid" evidence="6 7">
    <name>pDAETH-2</name>
</geneLocation>
<keyword evidence="6" id="KW-0614">Plasmid</keyword>
<evidence type="ECO:0000256" key="4">
    <source>
        <dbReference type="ARBA" id="ARBA00023136"/>
    </source>
</evidence>
<organism evidence="6 7">
    <name type="scientific">Deinococcus aetherius</name>
    <dbReference type="NCBI Taxonomy" id="200252"/>
    <lineage>
        <taxon>Bacteria</taxon>
        <taxon>Thermotogati</taxon>
        <taxon>Deinococcota</taxon>
        <taxon>Deinococci</taxon>
        <taxon>Deinococcales</taxon>
        <taxon>Deinococcaceae</taxon>
        <taxon>Deinococcus</taxon>
    </lineage>
</organism>
<keyword evidence="7" id="KW-1185">Reference proteome</keyword>
<dbReference type="Pfam" id="PF07681">
    <property type="entry name" value="DoxX"/>
    <property type="match status" value="1"/>
</dbReference>